<dbReference type="PATRIC" id="fig|1703775.3.peg.1735"/>
<evidence type="ECO:0000256" key="6">
    <source>
        <dbReference type="ARBA" id="ARBA00023098"/>
    </source>
</evidence>
<evidence type="ECO:0000256" key="2">
    <source>
        <dbReference type="ARBA" id="ARBA00022516"/>
    </source>
</evidence>
<keyword evidence="5 10" id="KW-1133">Transmembrane helix</keyword>
<keyword evidence="9 10" id="KW-1208">Phospholipid metabolism</keyword>
<comment type="function">
    <text evidence="10">Catalyzes the transfer of an acyl group from acyl-phosphate (acyl-PO(4)) to glycerol-3-phosphate (G3P) to form lysophosphatidic acid (LPA). This enzyme utilizes acyl-phosphate as fatty acyl donor, but not acyl-CoA or acyl-ACP.</text>
</comment>
<feature type="transmembrane region" description="Helical" evidence="10">
    <location>
        <begin position="161"/>
        <end position="180"/>
    </location>
</feature>
<evidence type="ECO:0000256" key="5">
    <source>
        <dbReference type="ARBA" id="ARBA00022989"/>
    </source>
</evidence>
<feature type="transmembrane region" description="Helical" evidence="10">
    <location>
        <begin position="51"/>
        <end position="71"/>
    </location>
</feature>
<protein>
    <recommendedName>
        <fullName evidence="10">Glycerol-3-phosphate acyltransferase</fullName>
    </recommendedName>
    <alternativeName>
        <fullName evidence="10">Acyl-PO4 G3P acyltransferase</fullName>
    </alternativeName>
    <alternativeName>
        <fullName evidence="10">Acyl-phosphate--glycerol-3-phosphate acyltransferase</fullName>
    </alternativeName>
    <alternativeName>
        <fullName evidence="10">G3P acyltransferase</fullName>
        <shortName evidence="10">GPAT</shortName>
        <ecNumber evidence="10">2.3.1.275</ecNumber>
    </alternativeName>
    <alternativeName>
        <fullName evidence="10">Lysophosphatidic acid synthase</fullName>
        <shortName evidence="10">LPA synthase</shortName>
    </alternativeName>
</protein>
<sequence>MKTIYAICSYLFGAIPFGYIIFLIREKKDIRDFGSHSTGATNLLRLKGWGYAIPVALTDVLKGFLPVFLAAKFFPDKSFALLCGFLAVLGHCFPVYIKFKGGKGVATAVGVYAVLAFKPLLLSMVFFLIIVAITRYVSLGSILTTLSYPLFVFLFKGDVELIFLSLAIFVLIALRHKGNIERLIKGKERKLGERIG</sequence>
<comment type="pathway">
    <text evidence="10">Lipid metabolism; phospholipid metabolism.</text>
</comment>
<comment type="subcellular location">
    <subcellularLocation>
        <location evidence="10">Cell membrane</location>
        <topology evidence="10">Multi-pass membrane protein</topology>
    </subcellularLocation>
</comment>
<keyword evidence="3 10" id="KW-0808">Transferase</keyword>
<dbReference type="GO" id="GO:0043772">
    <property type="term" value="F:acyl-phosphate glycerol-3-phosphate acyltransferase activity"/>
    <property type="evidence" value="ECO:0007669"/>
    <property type="project" value="UniProtKB-UniRule"/>
</dbReference>
<evidence type="ECO:0000256" key="10">
    <source>
        <dbReference type="HAMAP-Rule" id="MF_01043"/>
    </source>
</evidence>
<accession>A0A0S7Y2K8</accession>
<dbReference type="EC" id="2.3.1.275" evidence="10"/>
<comment type="catalytic activity">
    <reaction evidence="10">
        <text>an acyl phosphate + sn-glycerol 3-phosphate = a 1-acyl-sn-glycero-3-phosphate + phosphate</text>
        <dbReference type="Rhea" id="RHEA:34075"/>
        <dbReference type="ChEBI" id="CHEBI:43474"/>
        <dbReference type="ChEBI" id="CHEBI:57597"/>
        <dbReference type="ChEBI" id="CHEBI:57970"/>
        <dbReference type="ChEBI" id="CHEBI:59918"/>
        <dbReference type="EC" id="2.3.1.275"/>
    </reaction>
</comment>
<dbReference type="PANTHER" id="PTHR30309">
    <property type="entry name" value="INNER MEMBRANE PROTEIN YGIH"/>
    <property type="match status" value="1"/>
</dbReference>
<dbReference type="GO" id="GO:0005886">
    <property type="term" value="C:plasma membrane"/>
    <property type="evidence" value="ECO:0007669"/>
    <property type="project" value="UniProtKB-SubCell"/>
</dbReference>
<keyword evidence="2 10" id="KW-0444">Lipid biosynthesis</keyword>
<organism evidence="11 12">
    <name type="scientific">candidate division WOR-1 bacterium DG_54_3</name>
    <dbReference type="NCBI Taxonomy" id="1703775"/>
    <lineage>
        <taxon>Bacteria</taxon>
        <taxon>Bacillati</taxon>
        <taxon>Saganbacteria</taxon>
    </lineage>
</organism>
<evidence type="ECO:0000256" key="4">
    <source>
        <dbReference type="ARBA" id="ARBA00022692"/>
    </source>
</evidence>
<feature type="transmembrane region" description="Helical" evidence="10">
    <location>
        <begin position="109"/>
        <end position="129"/>
    </location>
</feature>
<dbReference type="GO" id="GO:0008654">
    <property type="term" value="P:phospholipid biosynthetic process"/>
    <property type="evidence" value="ECO:0007669"/>
    <property type="project" value="UniProtKB-UniRule"/>
</dbReference>
<feature type="transmembrane region" description="Helical" evidence="10">
    <location>
        <begin position="136"/>
        <end position="155"/>
    </location>
</feature>
<evidence type="ECO:0000256" key="8">
    <source>
        <dbReference type="ARBA" id="ARBA00023209"/>
    </source>
</evidence>
<keyword evidence="4 10" id="KW-0812">Transmembrane</keyword>
<reference evidence="11 12" key="1">
    <citation type="journal article" date="2015" name="Microbiome">
        <title>Genomic resolution of linkages in carbon, nitrogen, and sulfur cycling among widespread estuary sediment bacteria.</title>
        <authorList>
            <person name="Baker B.J."/>
            <person name="Lazar C.S."/>
            <person name="Teske A.P."/>
            <person name="Dick G.J."/>
        </authorList>
    </citation>
    <scope>NUCLEOTIDE SEQUENCE [LARGE SCALE GENOMIC DNA]</scope>
    <source>
        <strain evidence="11">DG_54_3</strain>
    </source>
</reference>
<dbReference type="Pfam" id="PF02660">
    <property type="entry name" value="G3P_acyltransf"/>
    <property type="match status" value="1"/>
</dbReference>
<evidence type="ECO:0000313" key="11">
    <source>
        <dbReference type="EMBL" id="KPJ68958.1"/>
    </source>
</evidence>
<keyword evidence="6 10" id="KW-0443">Lipid metabolism</keyword>
<feature type="transmembrane region" description="Helical" evidence="10">
    <location>
        <begin position="7"/>
        <end position="24"/>
    </location>
</feature>
<dbReference type="EMBL" id="LIZX01000035">
    <property type="protein sequence ID" value="KPJ68958.1"/>
    <property type="molecule type" value="Genomic_DNA"/>
</dbReference>
<dbReference type="InterPro" id="IPR003811">
    <property type="entry name" value="G3P_acylTferase_PlsY"/>
</dbReference>
<dbReference type="NCBIfam" id="TIGR00023">
    <property type="entry name" value="glycerol-3-phosphate 1-O-acyltransferase PlsY"/>
    <property type="match status" value="1"/>
</dbReference>
<dbReference type="AlphaFoldDB" id="A0A0S7Y2K8"/>
<gene>
    <name evidence="10" type="primary">plsY</name>
    <name evidence="11" type="ORF">AMJ44_04980</name>
</gene>
<dbReference type="HAMAP" id="MF_01043">
    <property type="entry name" value="PlsY"/>
    <property type="match status" value="1"/>
</dbReference>
<comment type="subunit">
    <text evidence="10">Probably interacts with PlsX.</text>
</comment>
<evidence type="ECO:0000256" key="3">
    <source>
        <dbReference type="ARBA" id="ARBA00022679"/>
    </source>
</evidence>
<proteinExistence type="inferred from homology"/>
<keyword evidence="7 10" id="KW-0472">Membrane</keyword>
<evidence type="ECO:0000313" key="12">
    <source>
        <dbReference type="Proteomes" id="UP000051861"/>
    </source>
</evidence>
<comment type="caution">
    <text evidence="11">The sequence shown here is derived from an EMBL/GenBank/DDBJ whole genome shotgun (WGS) entry which is preliminary data.</text>
</comment>
<dbReference type="SMART" id="SM01207">
    <property type="entry name" value="G3P_acyltransf"/>
    <property type="match status" value="1"/>
</dbReference>
<dbReference type="PANTHER" id="PTHR30309:SF0">
    <property type="entry name" value="GLYCEROL-3-PHOSPHATE ACYLTRANSFERASE-RELATED"/>
    <property type="match status" value="1"/>
</dbReference>
<evidence type="ECO:0000256" key="9">
    <source>
        <dbReference type="ARBA" id="ARBA00023264"/>
    </source>
</evidence>
<evidence type="ECO:0000256" key="7">
    <source>
        <dbReference type="ARBA" id="ARBA00023136"/>
    </source>
</evidence>
<dbReference type="UniPathway" id="UPA00085"/>
<keyword evidence="8 10" id="KW-0594">Phospholipid biosynthesis</keyword>
<dbReference type="Proteomes" id="UP000051861">
    <property type="component" value="Unassembled WGS sequence"/>
</dbReference>
<evidence type="ECO:0000256" key="1">
    <source>
        <dbReference type="ARBA" id="ARBA00022475"/>
    </source>
</evidence>
<name>A0A0S7Y2K8_UNCSA</name>
<keyword evidence="1 10" id="KW-1003">Cell membrane</keyword>
<feature type="transmembrane region" description="Helical" evidence="10">
    <location>
        <begin position="78"/>
        <end position="97"/>
    </location>
</feature>
<comment type="similarity">
    <text evidence="10">Belongs to the PlsY family.</text>
</comment>